<accession>A0A3B0ZBB5</accession>
<gene>
    <name evidence="2" type="ORF">MNBD_GAMMA21-1765</name>
</gene>
<dbReference type="EMBL" id="UOFR01000003">
    <property type="protein sequence ID" value="VAW90685.1"/>
    <property type="molecule type" value="Genomic_DNA"/>
</dbReference>
<sequence length="106" mass="11970">MATELNPVIGSWYQDKELGRVFEIVAMDEDDGTIEIQYFEGEIEELDIDTWYESSLNTIAAPEDWSGPYDDLVPDDFGDTENPVHPETWASPLDDIDGDAAFEYGD</sequence>
<dbReference type="Pfam" id="PF20549">
    <property type="entry name" value="DUF6763"/>
    <property type="match status" value="1"/>
</dbReference>
<dbReference type="InterPro" id="IPR046651">
    <property type="entry name" value="DUF6763"/>
</dbReference>
<name>A0A3B0ZBB5_9ZZZZ</name>
<dbReference type="AlphaFoldDB" id="A0A3B0ZBB5"/>
<reference evidence="2" key="1">
    <citation type="submission" date="2018-06" db="EMBL/GenBank/DDBJ databases">
        <authorList>
            <person name="Zhirakovskaya E."/>
        </authorList>
    </citation>
    <scope>NUCLEOTIDE SEQUENCE</scope>
</reference>
<feature type="region of interest" description="Disordered" evidence="1">
    <location>
        <begin position="63"/>
        <end position="98"/>
    </location>
</feature>
<proteinExistence type="predicted"/>
<organism evidence="2">
    <name type="scientific">hydrothermal vent metagenome</name>
    <dbReference type="NCBI Taxonomy" id="652676"/>
    <lineage>
        <taxon>unclassified sequences</taxon>
        <taxon>metagenomes</taxon>
        <taxon>ecological metagenomes</taxon>
    </lineage>
</organism>
<evidence type="ECO:0000313" key="2">
    <source>
        <dbReference type="EMBL" id="VAW90685.1"/>
    </source>
</evidence>
<evidence type="ECO:0000256" key="1">
    <source>
        <dbReference type="SAM" id="MobiDB-lite"/>
    </source>
</evidence>
<protein>
    <submittedName>
        <fullName evidence="2">Uncharacterized protein</fullName>
    </submittedName>
</protein>